<dbReference type="PATRIC" id="fig|1096930.3.peg.4224"/>
<dbReference type="Proteomes" id="UP000015527">
    <property type="component" value="Unassembled WGS sequence"/>
</dbReference>
<accession>T0H7R5</accession>
<evidence type="ECO:0000313" key="2">
    <source>
        <dbReference type="Proteomes" id="UP000015527"/>
    </source>
</evidence>
<dbReference type="EMBL" id="ATHL01000149">
    <property type="protein sequence ID" value="EQB08153.1"/>
    <property type="molecule type" value="Genomic_DNA"/>
</dbReference>
<protein>
    <submittedName>
        <fullName evidence="1">Uncharacterized protein</fullName>
    </submittedName>
</protein>
<dbReference type="AlphaFoldDB" id="T0H7R5"/>
<gene>
    <name evidence="1" type="ORF">L284_21495</name>
</gene>
<comment type="caution">
    <text evidence="1">The sequence shown here is derived from an EMBL/GenBank/DDBJ whole genome shotgun (WGS) entry which is preliminary data.</text>
</comment>
<keyword evidence="2" id="KW-1185">Reference proteome</keyword>
<sequence>MSGRFGRIGTWAALALALVAVLALLGEHVSGPRQAESGGAATGPVIVRVIGPALL</sequence>
<reference evidence="1 2" key="1">
    <citation type="journal article" date="2013" name="Genome Announc.">
        <title>Genome Sequence of Novosphingobium lindaniclasticum LE124T, Isolated from a Hexachlorocyclohexane Dumpsite.</title>
        <authorList>
            <person name="Saxena A."/>
            <person name="Nayyar N."/>
            <person name="Sangwan N."/>
            <person name="Kumari R."/>
            <person name="Khurana J.P."/>
            <person name="Lal R."/>
        </authorList>
    </citation>
    <scope>NUCLEOTIDE SEQUENCE [LARGE SCALE GENOMIC DNA]</scope>
    <source>
        <strain evidence="1 2">LE124</strain>
    </source>
</reference>
<dbReference type="RefSeq" id="WP_021235970.1">
    <property type="nucleotide sequence ID" value="NZ_ATHL01000149.1"/>
</dbReference>
<proteinExistence type="predicted"/>
<organism evidence="1 2">
    <name type="scientific">Novosphingobium lindaniclasticum LE124</name>
    <dbReference type="NCBI Taxonomy" id="1096930"/>
    <lineage>
        <taxon>Bacteria</taxon>
        <taxon>Pseudomonadati</taxon>
        <taxon>Pseudomonadota</taxon>
        <taxon>Alphaproteobacteria</taxon>
        <taxon>Sphingomonadales</taxon>
        <taxon>Sphingomonadaceae</taxon>
        <taxon>Novosphingobium</taxon>
    </lineage>
</organism>
<evidence type="ECO:0000313" key="1">
    <source>
        <dbReference type="EMBL" id="EQB08153.1"/>
    </source>
</evidence>
<name>T0H7R5_9SPHN</name>